<keyword evidence="2" id="KW-1185">Reference proteome</keyword>
<gene>
    <name evidence="1" type="ORF">PV07_07644</name>
</gene>
<accession>A0A0D2CC61</accession>
<dbReference type="HOGENOM" id="CLU_2263464_0_0_1"/>
<dbReference type="AlphaFoldDB" id="A0A0D2CC61"/>
<sequence>MLQRSETRPGLCCWTGYSSFRDEATKCATTACGMGGTPNGGTKASTCSDRQTLLPDGLQMAQSPRVHNHKTMFEPPKSPVCCSLLIGDAPHATMAAWTCMETP</sequence>
<name>A0A0D2CC61_9EURO</name>
<dbReference type="Proteomes" id="UP000054466">
    <property type="component" value="Unassembled WGS sequence"/>
</dbReference>
<proteinExistence type="predicted"/>
<organism evidence="1 2">
    <name type="scientific">Cladophialophora immunda</name>
    <dbReference type="NCBI Taxonomy" id="569365"/>
    <lineage>
        <taxon>Eukaryota</taxon>
        <taxon>Fungi</taxon>
        <taxon>Dikarya</taxon>
        <taxon>Ascomycota</taxon>
        <taxon>Pezizomycotina</taxon>
        <taxon>Eurotiomycetes</taxon>
        <taxon>Chaetothyriomycetidae</taxon>
        <taxon>Chaetothyriales</taxon>
        <taxon>Herpotrichiellaceae</taxon>
        <taxon>Cladophialophora</taxon>
    </lineage>
</organism>
<dbReference type="EMBL" id="KN847043">
    <property type="protein sequence ID" value="KIW27950.1"/>
    <property type="molecule type" value="Genomic_DNA"/>
</dbReference>
<evidence type="ECO:0000313" key="1">
    <source>
        <dbReference type="EMBL" id="KIW27950.1"/>
    </source>
</evidence>
<reference evidence="1 2" key="1">
    <citation type="submission" date="2015-01" db="EMBL/GenBank/DDBJ databases">
        <title>The Genome Sequence of Cladophialophora immunda CBS83496.</title>
        <authorList>
            <consortium name="The Broad Institute Genomics Platform"/>
            <person name="Cuomo C."/>
            <person name="de Hoog S."/>
            <person name="Gorbushina A."/>
            <person name="Stielow B."/>
            <person name="Teixiera M."/>
            <person name="Abouelleil A."/>
            <person name="Chapman S.B."/>
            <person name="Priest M."/>
            <person name="Young S.K."/>
            <person name="Wortman J."/>
            <person name="Nusbaum C."/>
            <person name="Birren B."/>
        </authorList>
    </citation>
    <scope>NUCLEOTIDE SEQUENCE [LARGE SCALE GENOMIC DNA]</scope>
    <source>
        <strain evidence="1 2">CBS 83496</strain>
    </source>
</reference>
<dbReference type="RefSeq" id="XP_016248166.1">
    <property type="nucleotide sequence ID" value="XM_016394747.1"/>
</dbReference>
<evidence type="ECO:0000313" key="2">
    <source>
        <dbReference type="Proteomes" id="UP000054466"/>
    </source>
</evidence>
<dbReference type="VEuPathDB" id="FungiDB:PV07_07644"/>
<protein>
    <submittedName>
        <fullName evidence="1">Uncharacterized protein</fullName>
    </submittedName>
</protein>
<dbReference type="GeneID" id="27346838"/>